<evidence type="ECO:0000313" key="1">
    <source>
        <dbReference type="EMBL" id="EFN67941.1"/>
    </source>
</evidence>
<reference evidence="1 2" key="1">
    <citation type="journal article" date="2010" name="Science">
        <title>Genomic comparison of the ants Camponotus floridanus and Harpegnathos saltator.</title>
        <authorList>
            <person name="Bonasio R."/>
            <person name="Zhang G."/>
            <person name="Ye C."/>
            <person name="Mutti N.S."/>
            <person name="Fang X."/>
            <person name="Qin N."/>
            <person name="Donahue G."/>
            <person name="Yang P."/>
            <person name="Li Q."/>
            <person name="Li C."/>
            <person name="Zhang P."/>
            <person name="Huang Z."/>
            <person name="Berger S.L."/>
            <person name="Reinberg D."/>
            <person name="Wang J."/>
            <person name="Liebig J."/>
        </authorList>
    </citation>
    <scope>NUCLEOTIDE SEQUENCE [LARGE SCALE GENOMIC DNA]</scope>
    <source>
        <strain evidence="2">C129</strain>
    </source>
</reference>
<protein>
    <submittedName>
        <fullName evidence="1">Uncharacterized protein</fullName>
    </submittedName>
</protein>
<feature type="non-terminal residue" evidence="1">
    <location>
        <position position="358"/>
    </location>
</feature>
<dbReference type="OrthoDB" id="10043418at2759"/>
<dbReference type="PANTHER" id="PTHR46601">
    <property type="entry name" value="ULP_PROTEASE DOMAIN-CONTAINING PROTEIN"/>
    <property type="match status" value="1"/>
</dbReference>
<dbReference type="AlphaFoldDB" id="E2AF51"/>
<dbReference type="EMBL" id="GL439005">
    <property type="protein sequence ID" value="EFN67941.1"/>
    <property type="molecule type" value="Genomic_DNA"/>
</dbReference>
<evidence type="ECO:0000313" key="2">
    <source>
        <dbReference type="Proteomes" id="UP000000311"/>
    </source>
</evidence>
<dbReference type="Proteomes" id="UP000000311">
    <property type="component" value="Unassembled WGS sequence"/>
</dbReference>
<feature type="non-terminal residue" evidence="1">
    <location>
        <position position="1"/>
    </location>
</feature>
<keyword evidence="2" id="KW-1185">Reference proteome</keyword>
<dbReference type="PANTHER" id="PTHR46601:SF1">
    <property type="entry name" value="ADF-H DOMAIN-CONTAINING PROTEIN"/>
    <property type="match status" value="1"/>
</dbReference>
<sequence length="358" mass="41557">KARRSFSQETVKSIEEFYNNDMYSRIMPSKKDVVSVKNKDGTREEKHKRLLLLNMKELYSCFKETHPKIQISFSKFAFLRPKYCILPGASGTHSVCVCTIHQNMKLMLDAINLKQLTENASTLLSNYKDCIKKMVCSNPTSECYIDKCNKCPGTEKIISLIRKQLEDSCISDIKYSSWTATDRATLTEQTSSVEDYLLDLDNKLNTLKVHSYIAKQQTQFINEKKENLSPHEVFVMFDFSENYAYVCQDASQAFHFNNNQCTVAPVIFYYKENNELNHQSMVFLSDSLKHDTAAVYAIQTLLIPEIKKKVKRIQKIYYCTDGAKQHFKNKFQINNLINHKKDFNIEAEWHYTATAHGK</sequence>
<gene>
    <name evidence="1" type="ORF">EAG_06621</name>
</gene>
<dbReference type="InParanoid" id="E2AF51"/>
<name>E2AF51_CAMFO</name>
<organism evidence="2">
    <name type="scientific">Camponotus floridanus</name>
    <name type="common">Florida carpenter ant</name>
    <dbReference type="NCBI Taxonomy" id="104421"/>
    <lineage>
        <taxon>Eukaryota</taxon>
        <taxon>Metazoa</taxon>
        <taxon>Ecdysozoa</taxon>
        <taxon>Arthropoda</taxon>
        <taxon>Hexapoda</taxon>
        <taxon>Insecta</taxon>
        <taxon>Pterygota</taxon>
        <taxon>Neoptera</taxon>
        <taxon>Endopterygota</taxon>
        <taxon>Hymenoptera</taxon>
        <taxon>Apocrita</taxon>
        <taxon>Aculeata</taxon>
        <taxon>Formicoidea</taxon>
        <taxon>Formicidae</taxon>
        <taxon>Formicinae</taxon>
        <taxon>Camponotus</taxon>
    </lineage>
</organism>
<proteinExistence type="predicted"/>
<dbReference type="OMA" id="TSECYID"/>
<accession>E2AF51</accession>